<dbReference type="EMBL" id="MN153802">
    <property type="protein sequence ID" value="QEJ80764.2"/>
    <property type="molecule type" value="Genomic_DNA"/>
</dbReference>
<keyword evidence="3" id="KW-1185">Reference proteome</keyword>
<dbReference type="Proteomes" id="UP000830145">
    <property type="component" value="Segment"/>
</dbReference>
<gene>
    <name evidence="2" type="ORF">SPLgp04</name>
</gene>
<sequence length="324" mass="36371">MAIWHAKTLSAGSVPSTMSIPSVNPVLKTTSTCCRLLQSPTKRRATHSEEAAVPLVPESPMNSQNENDIVDHLFNEGVAHYEQWAFQPKTDQPTYERNATISALRDRFSKGVMLINQLPISYRDPIREAFYDLRDNWFYKLFEFEGYDPSMAARTITNWLEGDINTLVFCGSNLSNAKHAFNALASCFPFAVVDNSINSLYSLHKASLHASVYCVPFIDTPPSPAMLHIMEGNNSVCMLAEEPAYIRSMPMLLHCIDLSLAQTFVANNVAVFFMTGDLNEVSKYTNYRRELKDFVNAAAVECCHLTLHCKKNNPLCNTCINKAH</sequence>
<reference evidence="2" key="1">
    <citation type="journal article" date="2019" name="Viruses">
        <title>Faecal Virome Analysis of Wild Animals from Brazil.</title>
        <authorList>
            <person name="Duarte M.A."/>
            <person name="Silva J.M.F."/>
            <person name="Brito C.R."/>
            <person name="Teixeira D.S."/>
            <person name="Melo F.L."/>
            <person name="Ribeiro B.M."/>
            <person name="Nagata T."/>
            <person name="Campos F.S."/>
        </authorList>
    </citation>
    <scope>NUCLEOTIDE SEQUENCE</scope>
    <source>
        <strain evidence="2">BR_DF2</strain>
    </source>
</reference>
<proteinExistence type="predicted"/>
<evidence type="ECO:0000313" key="2">
    <source>
        <dbReference type="EMBL" id="QEJ80764.2"/>
    </source>
</evidence>
<reference evidence="2" key="2">
    <citation type="submission" date="2019-07" db="EMBL/GenBank/DDBJ databases">
        <authorList>
            <person name="Duarte M.A."/>
            <person name="Silva J.M.F."/>
            <person name="Brito C.R."/>
            <person name="Teixeira D.S."/>
            <person name="Melo F.L."/>
            <person name="Ribeiro B.M."/>
            <person name="Nagata T."/>
            <person name="Campos F.S."/>
        </authorList>
    </citation>
    <scope>NUCLEOTIDE SEQUENCE</scope>
    <source>
        <strain evidence="2">BR_DF2</strain>
    </source>
</reference>
<organism evidence="2 3">
    <name type="scientific">Southern Psittacara leucophthalmus aviadenovirus</name>
    <dbReference type="NCBI Taxonomy" id="2604330"/>
    <lineage>
        <taxon>Viruses</taxon>
        <taxon>Varidnaviria</taxon>
        <taxon>Bamfordvirae</taxon>
        <taxon>Preplasmiviricota</taxon>
        <taxon>Polisuviricotina</taxon>
        <taxon>Pharingeaviricetes</taxon>
        <taxon>Rowavirales</taxon>
        <taxon>Adenoviridae</taxon>
        <taxon>Aviadenovirus</taxon>
        <taxon>Aviadenovirus leucophthalmi</taxon>
    </lineage>
</organism>
<accession>A0AAF1DB80</accession>
<evidence type="ECO:0000259" key="1">
    <source>
        <dbReference type="Pfam" id="PF01057"/>
    </source>
</evidence>
<evidence type="ECO:0000313" key="3">
    <source>
        <dbReference type="Proteomes" id="UP000830145"/>
    </source>
</evidence>
<dbReference type="Pfam" id="PF01057">
    <property type="entry name" value="Parvo_NS1"/>
    <property type="match status" value="1"/>
</dbReference>
<protein>
    <submittedName>
        <fullName evidence="2">Protein ORF13</fullName>
    </submittedName>
</protein>
<name>A0AAF1DB80_9ADEN</name>
<feature type="domain" description="Parvovirus non-structural protein 1 helicase" evidence="1">
    <location>
        <begin position="67"/>
        <end position="196"/>
    </location>
</feature>
<dbReference type="GO" id="GO:0019079">
    <property type="term" value="P:viral genome replication"/>
    <property type="evidence" value="ECO:0007669"/>
    <property type="project" value="InterPro"/>
</dbReference>
<dbReference type="InterPro" id="IPR001257">
    <property type="entry name" value="Parvovirus_NS1_helicase"/>
</dbReference>